<organism evidence="1">
    <name type="scientific">Juglanconis oblonga</name>
    <dbReference type="NCBI Taxonomy" id="1940568"/>
    <lineage>
        <taxon>Eukaryota</taxon>
        <taxon>Fungi</taxon>
        <taxon>Dikarya</taxon>
        <taxon>Ascomycota</taxon>
        <taxon>Pezizomycotina</taxon>
        <taxon>Sordariomycetes</taxon>
        <taxon>Sordariomycetidae</taxon>
        <taxon>Diaporthales</taxon>
        <taxon>Juglanconidaceae</taxon>
        <taxon>Juglanconis</taxon>
    </lineage>
</organism>
<sequence length="172" mass="19631">MTYFHNTFDFPNLHLVFHGDLFSKLGNIGLDFLLPSISACVVITLLHIDDLILLMDSYISNSIAIERWVPDTIPYDKKNDVFYLKLGFQAANIAAEPNNPRHVYSNSWGRFSLNSKEQWRLNRIADRANRSGALQQIGLAHQYKGRITYANTKIPVKAKADLIMVIRAHDDD</sequence>
<name>A0A291LIP3_9PEZI</name>
<protein>
    <submittedName>
        <fullName evidence="1">Uncharacterized protein</fullName>
    </submittedName>
</protein>
<evidence type="ECO:0000313" key="1">
    <source>
        <dbReference type="EMBL" id="ATI20405.1"/>
    </source>
</evidence>
<reference evidence="1" key="1">
    <citation type="submission" date="2017-02" db="EMBL/GenBank/DDBJ databases">
        <title>Fungal Comparative Genomics of Melanconis species and Ophiognomonia clavigignenti-juglandacearum at Different Phylogenetic Distances.</title>
        <authorList>
            <person name="Demers J.E."/>
            <person name="Castlebury L.A."/>
        </authorList>
    </citation>
    <scope>NUCLEOTIDE SEQUENCE</scope>
    <source>
        <strain evidence="1">MAFF410216</strain>
    </source>
</reference>
<dbReference type="EMBL" id="KY575056">
    <property type="protein sequence ID" value="ATI20405.1"/>
    <property type="molecule type" value="Genomic_DNA"/>
</dbReference>
<proteinExistence type="predicted"/>
<geneLocation type="mitochondrion" evidence="1"/>
<accession>A0A291LIP3</accession>
<gene>
    <name evidence="1" type="primary">orf172</name>
</gene>
<keyword evidence="1" id="KW-0496">Mitochondrion</keyword>
<dbReference type="AlphaFoldDB" id="A0A291LIP3"/>